<name>A0A1Y5F8E3_9BACT</name>
<reference evidence="3" key="1">
    <citation type="journal article" date="2017" name="Proc. Natl. Acad. Sci. U.S.A.">
        <title>Simulation of Deepwater Horizon oil plume reveals substrate specialization within a complex community of hydrocarbon-degraders.</title>
        <authorList>
            <person name="Hu P."/>
            <person name="Dubinsky E.A."/>
            <person name="Probst A.J."/>
            <person name="Wang J."/>
            <person name="Sieber C.M.K."/>
            <person name="Tom L.M."/>
            <person name="Gardinali P."/>
            <person name="Banfield J.F."/>
            <person name="Atlas R.M."/>
            <person name="Andersen G.L."/>
        </authorList>
    </citation>
    <scope>NUCLEOTIDE SEQUENCE [LARGE SCALE GENOMIC DNA]</scope>
</reference>
<gene>
    <name evidence="2" type="ORF">A9Q84_19575</name>
</gene>
<evidence type="ECO:0000256" key="1">
    <source>
        <dbReference type="SAM" id="SignalP"/>
    </source>
</evidence>
<evidence type="ECO:0000313" key="2">
    <source>
        <dbReference type="EMBL" id="OUR93668.1"/>
    </source>
</evidence>
<feature type="signal peptide" evidence="1">
    <location>
        <begin position="1"/>
        <end position="18"/>
    </location>
</feature>
<keyword evidence="1" id="KW-0732">Signal</keyword>
<protein>
    <recommendedName>
        <fullName evidence="4">Lipoprotein</fullName>
    </recommendedName>
</protein>
<evidence type="ECO:0000313" key="3">
    <source>
        <dbReference type="Proteomes" id="UP000196531"/>
    </source>
</evidence>
<feature type="chain" id="PRO_5012192982" description="Lipoprotein" evidence="1">
    <location>
        <begin position="19"/>
        <end position="149"/>
    </location>
</feature>
<dbReference type="Proteomes" id="UP000196531">
    <property type="component" value="Unassembled WGS sequence"/>
</dbReference>
<comment type="caution">
    <text evidence="2">The sequence shown here is derived from an EMBL/GenBank/DDBJ whole genome shotgun (WGS) entry which is preliminary data.</text>
</comment>
<evidence type="ECO:0008006" key="4">
    <source>
        <dbReference type="Google" id="ProtNLM"/>
    </source>
</evidence>
<accession>A0A1Y5F8E3</accession>
<proteinExistence type="predicted"/>
<sequence>MKKFIALCAITMSFGAYASCTEDFNKGISEYEFAMNYFDSGASAYQAAVDESRGQGRRSVVCANLLKSTTGFDVATKSFTNCTSAFGSAVNSCSGQSSTVAGENQAVCSGNLNVASNNYRQALLTLKRTCFISKKSAVSEIQEEIDSIE</sequence>
<dbReference type="EMBL" id="MAAO01000015">
    <property type="protein sequence ID" value="OUR93668.1"/>
    <property type="molecule type" value="Genomic_DNA"/>
</dbReference>
<dbReference type="AlphaFoldDB" id="A0A1Y5F8E3"/>
<organism evidence="2 3">
    <name type="scientific">Halobacteriovorax marinus</name>
    <dbReference type="NCBI Taxonomy" id="97084"/>
    <lineage>
        <taxon>Bacteria</taxon>
        <taxon>Pseudomonadati</taxon>
        <taxon>Bdellovibrionota</taxon>
        <taxon>Bacteriovoracia</taxon>
        <taxon>Bacteriovoracales</taxon>
        <taxon>Halobacteriovoraceae</taxon>
        <taxon>Halobacteriovorax</taxon>
    </lineage>
</organism>